<name>A0ABV8VDB2_9NOCA</name>
<keyword evidence="2" id="KW-0456">Lyase</keyword>
<keyword evidence="3" id="KW-0663">Pyridoxal phosphate</keyword>
<dbReference type="EMBL" id="JBHSDL010000002">
    <property type="protein sequence ID" value="MFC4372693.1"/>
    <property type="molecule type" value="Genomic_DNA"/>
</dbReference>
<gene>
    <name evidence="5" type="ORF">ACFO5K_01165</name>
</gene>
<dbReference type="GO" id="GO:0008784">
    <property type="term" value="F:alanine racemase activity"/>
    <property type="evidence" value="ECO:0007669"/>
    <property type="project" value="UniProtKB-EC"/>
</dbReference>
<reference evidence="6" key="1">
    <citation type="journal article" date="2019" name="Int. J. Syst. Evol. Microbiol.">
        <title>The Global Catalogue of Microorganisms (GCM) 10K type strain sequencing project: providing services to taxonomists for standard genome sequencing and annotation.</title>
        <authorList>
            <consortium name="The Broad Institute Genomics Platform"/>
            <consortium name="The Broad Institute Genome Sequencing Center for Infectious Disease"/>
            <person name="Wu L."/>
            <person name="Ma J."/>
        </authorList>
    </citation>
    <scope>NUCLEOTIDE SEQUENCE [LARGE SCALE GENOMIC DNA]</scope>
    <source>
        <strain evidence="6">IBRC-M 10490</strain>
    </source>
</reference>
<dbReference type="SUPFAM" id="SSF50621">
    <property type="entry name" value="Alanine racemase C-terminal domain-like"/>
    <property type="match status" value="1"/>
</dbReference>
<keyword evidence="5" id="KW-0413">Isomerase</keyword>
<evidence type="ECO:0000259" key="4">
    <source>
        <dbReference type="Pfam" id="PF02784"/>
    </source>
</evidence>
<feature type="domain" description="Orn/DAP/Arg decarboxylase 2 N-terminal" evidence="4">
    <location>
        <begin position="60"/>
        <end position="240"/>
    </location>
</feature>
<dbReference type="EC" id="5.1.1.1" evidence="5"/>
<dbReference type="InterPro" id="IPR009006">
    <property type="entry name" value="Ala_racemase/Decarboxylase_C"/>
</dbReference>
<dbReference type="InterPro" id="IPR022644">
    <property type="entry name" value="De-COase2_N"/>
</dbReference>
<dbReference type="Pfam" id="PF02784">
    <property type="entry name" value="Orn_Arg_deC_N"/>
    <property type="match status" value="1"/>
</dbReference>
<comment type="cofactor">
    <cofactor evidence="1">
        <name>pyridoxal 5'-phosphate</name>
        <dbReference type="ChEBI" id="CHEBI:597326"/>
    </cofactor>
</comment>
<dbReference type="Gene3D" id="3.20.20.10">
    <property type="entry name" value="Alanine racemase"/>
    <property type="match status" value="1"/>
</dbReference>
<evidence type="ECO:0000256" key="2">
    <source>
        <dbReference type="ARBA" id="ARBA00022793"/>
    </source>
</evidence>
<evidence type="ECO:0000256" key="1">
    <source>
        <dbReference type="ARBA" id="ARBA00001933"/>
    </source>
</evidence>
<protein>
    <submittedName>
        <fullName evidence="5">Alanine racemase</fullName>
        <ecNumber evidence="5">5.1.1.1</ecNumber>
    </submittedName>
</protein>
<keyword evidence="6" id="KW-1185">Reference proteome</keyword>
<dbReference type="InterPro" id="IPR022653">
    <property type="entry name" value="De-COase2_pyr-phos_BS"/>
</dbReference>
<dbReference type="PANTHER" id="PTHR43727:SF2">
    <property type="entry name" value="GROUP IV DECARBOXYLASE"/>
    <property type="match status" value="1"/>
</dbReference>
<dbReference type="Gene3D" id="2.40.37.10">
    <property type="entry name" value="Lyase, Ornithine Decarboxylase, Chain A, domain 1"/>
    <property type="match status" value="1"/>
</dbReference>
<organism evidence="5 6">
    <name type="scientific">Nocardia halotolerans</name>
    <dbReference type="NCBI Taxonomy" id="1755878"/>
    <lineage>
        <taxon>Bacteria</taxon>
        <taxon>Bacillati</taxon>
        <taxon>Actinomycetota</taxon>
        <taxon>Actinomycetes</taxon>
        <taxon>Mycobacteriales</taxon>
        <taxon>Nocardiaceae</taxon>
        <taxon>Nocardia</taxon>
    </lineage>
</organism>
<proteinExistence type="predicted"/>
<evidence type="ECO:0000256" key="3">
    <source>
        <dbReference type="ARBA" id="ARBA00022898"/>
    </source>
</evidence>
<dbReference type="InterPro" id="IPR029066">
    <property type="entry name" value="PLP-binding_barrel"/>
</dbReference>
<dbReference type="PROSITE" id="PS00878">
    <property type="entry name" value="ODR_DC_2_1"/>
    <property type="match status" value="1"/>
</dbReference>
<dbReference type="PRINTS" id="PR01179">
    <property type="entry name" value="ODADCRBXLASE"/>
</dbReference>
<dbReference type="InterPro" id="IPR000183">
    <property type="entry name" value="Orn/DAP/Arg_de-COase"/>
</dbReference>
<dbReference type="SUPFAM" id="SSF51419">
    <property type="entry name" value="PLP-binding barrel"/>
    <property type="match status" value="1"/>
</dbReference>
<dbReference type="PANTHER" id="PTHR43727">
    <property type="entry name" value="DIAMINOPIMELATE DECARBOXYLASE"/>
    <property type="match status" value="1"/>
</dbReference>
<sequence length="469" mass="49835">MSPPAVPAALHPLVAAFLDDRVAVRAALRRFGSPLHLVFPQVFADNLTALRTVLDGVPGGYRICYAHKVNRSAALAATAAHAGIGIDVASAQELRSALTAGFGSDRIEVTGPKGAALLRAALAAGVTINVDNLWELSTIAEMAETTVPVLLRLSGFAASAPSRFGIDHTEVERAFELLTRHRDRLRLLGVAFHLDTAATQERVAAVGDCLTVLERAYAHGLTPTVLDIGGGLRQVFTADAAAYDAYDQALRVGLLGRGPAVHWGLNSFGYQVTDGTVHGRAVFHKYANTESAPTMLGELLAAPLPGHGGRTVSAVLADNLLQLWLEPGKALVDHAGITVTQVEFVKQVGSGTTLVHLNASRDTVTAADQEVLIDPLVLSEPGESSPTGVYFAGHLCLERDLLTQRQVRVDRLPDPGDPVVFANTGAYHMDLSAAQASMHPLPARVAVRHRAGRFVLYPDTVYRPGDEVR</sequence>
<evidence type="ECO:0000313" key="6">
    <source>
        <dbReference type="Proteomes" id="UP001595844"/>
    </source>
</evidence>
<evidence type="ECO:0000313" key="5">
    <source>
        <dbReference type="EMBL" id="MFC4372693.1"/>
    </source>
</evidence>
<keyword evidence="2" id="KW-0210">Decarboxylase</keyword>
<dbReference type="RefSeq" id="WP_378555218.1">
    <property type="nucleotide sequence ID" value="NZ_JBHSDL010000002.1"/>
</dbReference>
<dbReference type="Proteomes" id="UP001595844">
    <property type="component" value="Unassembled WGS sequence"/>
</dbReference>
<accession>A0ABV8VDB2</accession>
<comment type="caution">
    <text evidence="5">The sequence shown here is derived from an EMBL/GenBank/DDBJ whole genome shotgun (WGS) entry which is preliminary data.</text>
</comment>